<dbReference type="PROSITE" id="PS51892">
    <property type="entry name" value="SUBTILASE"/>
    <property type="match status" value="1"/>
</dbReference>
<dbReference type="PRINTS" id="PR00723">
    <property type="entry name" value="SUBTILISIN"/>
</dbReference>
<evidence type="ECO:0000256" key="4">
    <source>
        <dbReference type="ARBA" id="ARBA00022825"/>
    </source>
</evidence>
<dbReference type="EMBL" id="CP000922">
    <property type="protein sequence ID" value="ACJ34959.1"/>
    <property type="molecule type" value="Genomic_DNA"/>
</dbReference>
<dbReference type="PANTHER" id="PTHR43806">
    <property type="entry name" value="PEPTIDASE S8"/>
    <property type="match status" value="1"/>
</dbReference>
<dbReference type="InterPro" id="IPR050131">
    <property type="entry name" value="Peptidase_S8_subtilisin-like"/>
</dbReference>
<sequence>MASVSRWLWLCVVCFLFPSVVQADEKEEWIVQVQHPSNFSDIQSYVVDTVGTFAKVVVTEEEREHISRLPFVLKMEKNDMKRAAVNDPLFSEQWSLGMVRWHFPTVTSVNRLIGKTMIVDGREEVYDGEAFFGEHIVIALGEETLSRLSVTVDHIEGPWRIQVKDEKGATLGENEGELPRLDVLIPRPSSTIHLYVTAPNWTNRPRIVELKGVNHVLVAVVDSGVVQHEDLNDHVLYSVSVDYAENKRYADDTFGHGTHVTGILAASVNNGKGIAGLIGDAPVDILPIKVLDRYGVGGDFEIAKGVKYALEQGASIINLSLAGQGETEVLKAVIEEAVKRGVHVVAAAGNSHMPTTNIYPASYPGVITVAAVDRQQMPLSISNYGWDVEVSAPGDFLISTYPSGYRAMRGTSMAAPHVSALLAVLRAMYPEEDAFQLRSRIWKTAKDVYWRGYDMYTGYGIIQWQQALALSAPSNIDWLNLQPGQPIEKNRTYMLGLSSRFVGKNGHLFINGKLVHSFVIHQEMMPFRLFDLAKQQGDVAVVITDEQQRVIASDVRAVPIRPTPFSDVKKTYWAYSDILQAQQFGMIRGYGDGTFRPNTPLTRGESMVMLARLFGWEVPSLLSAPFVDVPLTATNALLVATAAEKGIVKGTEGKALLHEQLTRGQFALLLMRALQLENEPIRSVSPFQDVTQQDMWKAVQLLAERGIVAKTSYFHPNEPVTRAQMCAMLVRVSTLIRQYSTKTA</sequence>
<evidence type="ECO:0000256" key="5">
    <source>
        <dbReference type="PROSITE-ProRule" id="PRU01240"/>
    </source>
</evidence>
<evidence type="ECO:0000256" key="1">
    <source>
        <dbReference type="ARBA" id="ARBA00011073"/>
    </source>
</evidence>
<dbReference type="Gene3D" id="3.40.50.200">
    <property type="entry name" value="Peptidase S8/S53 domain"/>
    <property type="match status" value="1"/>
</dbReference>
<dbReference type="InterPro" id="IPR022398">
    <property type="entry name" value="Peptidase_S8_His-AS"/>
</dbReference>
<keyword evidence="4 5" id="KW-0720">Serine protease</keyword>
<feature type="signal peptide" evidence="7">
    <location>
        <begin position="1"/>
        <end position="23"/>
    </location>
</feature>
<dbReference type="GO" id="GO:0004252">
    <property type="term" value="F:serine-type endopeptidase activity"/>
    <property type="evidence" value="ECO:0007669"/>
    <property type="project" value="UniProtKB-UniRule"/>
</dbReference>
<organism evidence="9 10">
    <name type="scientific">Anoxybacillus flavithermus (strain DSM 21510 / WK1)</name>
    <dbReference type="NCBI Taxonomy" id="491915"/>
    <lineage>
        <taxon>Bacteria</taxon>
        <taxon>Bacillati</taxon>
        <taxon>Bacillota</taxon>
        <taxon>Bacilli</taxon>
        <taxon>Bacillales</taxon>
        <taxon>Anoxybacillaceae</taxon>
        <taxon>Anoxybacillus</taxon>
    </lineage>
</organism>
<proteinExistence type="inferred from homology"/>
<dbReference type="PROSITE" id="PS00137">
    <property type="entry name" value="SUBTILASE_HIS"/>
    <property type="match status" value="1"/>
</dbReference>
<evidence type="ECO:0000313" key="10">
    <source>
        <dbReference type="Proteomes" id="UP000000742"/>
    </source>
</evidence>
<dbReference type="InterPro" id="IPR001119">
    <property type="entry name" value="SLH_dom"/>
</dbReference>
<feature type="chain" id="PRO_5002855989" evidence="7">
    <location>
        <begin position="24"/>
        <end position="744"/>
    </location>
</feature>
<dbReference type="InterPro" id="IPR023828">
    <property type="entry name" value="Peptidase_S8_Ser-AS"/>
</dbReference>
<dbReference type="PROSITE" id="PS51272">
    <property type="entry name" value="SLH"/>
    <property type="match status" value="2"/>
</dbReference>
<feature type="domain" description="SLH" evidence="8">
    <location>
        <begin position="561"/>
        <end position="624"/>
    </location>
</feature>
<dbReference type="PROSITE" id="PS00138">
    <property type="entry name" value="SUBTILASE_SER"/>
    <property type="match status" value="1"/>
</dbReference>
<dbReference type="GO" id="GO:0006508">
    <property type="term" value="P:proteolysis"/>
    <property type="evidence" value="ECO:0007669"/>
    <property type="project" value="UniProtKB-KW"/>
</dbReference>
<dbReference type="InterPro" id="IPR023827">
    <property type="entry name" value="Peptidase_S8_Asp-AS"/>
</dbReference>
<comment type="similarity">
    <text evidence="1 5 6">Belongs to the peptidase S8 family.</text>
</comment>
<dbReference type="AlphaFoldDB" id="B7GKY1"/>
<dbReference type="InterPro" id="IPR036852">
    <property type="entry name" value="Peptidase_S8/S53_dom_sf"/>
</dbReference>
<evidence type="ECO:0000256" key="6">
    <source>
        <dbReference type="RuleBase" id="RU003355"/>
    </source>
</evidence>
<feature type="active site" description="Charge relay system" evidence="5">
    <location>
        <position position="412"/>
    </location>
</feature>
<keyword evidence="3 5" id="KW-0378">Hydrolase</keyword>
<accession>B7GKY1</accession>
<evidence type="ECO:0000256" key="7">
    <source>
        <dbReference type="SAM" id="SignalP"/>
    </source>
</evidence>
<protein>
    <submittedName>
        <fullName evidence="9">Subtilisin-type proteinase with two SLH domains</fullName>
    </submittedName>
</protein>
<dbReference type="SUPFAM" id="SSF52743">
    <property type="entry name" value="Subtilisin-like"/>
    <property type="match status" value="1"/>
</dbReference>
<evidence type="ECO:0000256" key="3">
    <source>
        <dbReference type="ARBA" id="ARBA00022801"/>
    </source>
</evidence>
<dbReference type="Pfam" id="PF00082">
    <property type="entry name" value="Peptidase_S8"/>
    <property type="match status" value="1"/>
</dbReference>
<dbReference type="eggNOG" id="COG1404">
    <property type="taxonomic scope" value="Bacteria"/>
</dbReference>
<feature type="domain" description="SLH" evidence="8">
    <location>
        <begin position="682"/>
        <end position="743"/>
    </location>
</feature>
<feature type="active site" description="Charge relay system" evidence="5">
    <location>
        <position position="222"/>
    </location>
</feature>
<dbReference type="Pfam" id="PF00395">
    <property type="entry name" value="SLH"/>
    <property type="match status" value="2"/>
</dbReference>
<dbReference type="KEGG" id="afl:Aflv_2606"/>
<feature type="active site" description="Charge relay system" evidence="5">
    <location>
        <position position="256"/>
    </location>
</feature>
<name>B7GKY1_ANOFW</name>
<dbReference type="InterPro" id="IPR000209">
    <property type="entry name" value="Peptidase_S8/S53_dom"/>
</dbReference>
<evidence type="ECO:0000313" key="9">
    <source>
        <dbReference type="EMBL" id="ACJ34959.1"/>
    </source>
</evidence>
<dbReference type="HOGENOM" id="CLU_373269_0_0_9"/>
<reference evidence="9 10" key="1">
    <citation type="journal article" date="2008" name="Genome Biol.">
        <title>Encapsulated in silica: genome, proteome and physiology of the thermophilic bacterium Anoxybacillus flavithermus WK1.</title>
        <authorList>
            <person name="Saw J.H."/>
            <person name="Mountain B.W."/>
            <person name="Feng L."/>
            <person name="Omelchenko M.V."/>
            <person name="Hou S."/>
            <person name="Saito J.A."/>
            <person name="Stott M.B."/>
            <person name="Li D."/>
            <person name="Zhao G."/>
            <person name="Wu J."/>
            <person name="Galperin M.Y."/>
            <person name="Koonin E.V."/>
            <person name="Makarova K.S."/>
            <person name="Wolf Y.I."/>
            <person name="Rigden D.J."/>
            <person name="Dunfield P.F."/>
            <person name="Wang L."/>
            <person name="Alam M."/>
        </authorList>
    </citation>
    <scope>NUCLEOTIDE SEQUENCE [LARGE SCALE GENOMIC DNA]</scope>
    <source>
        <strain evidence="10">DSM 21510 / WK1</strain>
    </source>
</reference>
<dbReference type="PANTHER" id="PTHR43806:SF11">
    <property type="entry name" value="CEREVISIN-RELATED"/>
    <property type="match status" value="1"/>
</dbReference>
<evidence type="ECO:0000256" key="2">
    <source>
        <dbReference type="ARBA" id="ARBA00022670"/>
    </source>
</evidence>
<dbReference type="Proteomes" id="UP000000742">
    <property type="component" value="Chromosome"/>
</dbReference>
<gene>
    <name evidence="9" type="ordered locus">Aflv_2606</name>
</gene>
<keyword evidence="2 5" id="KW-0645">Protease</keyword>
<keyword evidence="7" id="KW-0732">Signal</keyword>
<evidence type="ECO:0000259" key="8">
    <source>
        <dbReference type="PROSITE" id="PS51272"/>
    </source>
</evidence>
<dbReference type="PROSITE" id="PS00136">
    <property type="entry name" value="SUBTILASE_ASP"/>
    <property type="match status" value="1"/>
</dbReference>
<dbReference type="STRING" id="491915.Aflv_2606"/>
<dbReference type="InterPro" id="IPR015500">
    <property type="entry name" value="Peptidase_S8_subtilisin-rel"/>
</dbReference>